<accession>A0ABT7N2S0</accession>
<sequence length="443" mass="47245">MSEDIVLDELQRLLDAAVREMNVPGVAIGIVDGDSDHVLTAGVASTVTGAPVTADTLFAIGSTSKTVTATAAMHLIEEGAFDLDTRVVDLLPELRLSDPEAQEKLLVRHLLTHSGGFLGDIDDDPQDWGADALARSIAGFRELPQLFAPGSIASYSNAGLRLLGHLTSVVAGRPFEDLIAGTVLNPLGMTDSVYFPWEGIVRPVAVGHTVADGMPKPAPVWGLARDMAPEGGLLSSVRDQLRYARFHLRGEAQGPAPIGDETRRMMQRAHIEVGPPLEAIGLPWLLTHVGDARVVRHGGNISNLQLSEMVLLPDHDLAVTVLMNGASPLGPQLVSWCLENLRGIHPAPAEDAVPHPSPEEVVGSYDVNLWQNVVTLEGGDIVVTPELRQDLVDQGFPPLPTVRARLGADLLLRDADGHALGRFLTAADGTEFLHIGLRAAPRI</sequence>
<proteinExistence type="predicted"/>
<feature type="domain" description="Beta-lactamase-related" evidence="1">
    <location>
        <begin position="11"/>
        <end position="329"/>
    </location>
</feature>
<dbReference type="GO" id="GO:0016787">
    <property type="term" value="F:hydrolase activity"/>
    <property type="evidence" value="ECO:0007669"/>
    <property type="project" value="UniProtKB-KW"/>
</dbReference>
<dbReference type="PANTHER" id="PTHR46825">
    <property type="entry name" value="D-ALANYL-D-ALANINE-CARBOXYPEPTIDASE/ENDOPEPTIDASE AMPH"/>
    <property type="match status" value="1"/>
</dbReference>
<dbReference type="InterPro" id="IPR050491">
    <property type="entry name" value="AmpC-like"/>
</dbReference>
<dbReference type="EMBL" id="JASXSZ010000006">
    <property type="protein sequence ID" value="MDL9980968.1"/>
    <property type="molecule type" value="Genomic_DNA"/>
</dbReference>
<dbReference type="InterPro" id="IPR001466">
    <property type="entry name" value="Beta-lactam-related"/>
</dbReference>
<dbReference type="InterPro" id="IPR012338">
    <property type="entry name" value="Beta-lactam/transpept-like"/>
</dbReference>
<dbReference type="PANTHER" id="PTHR46825:SF8">
    <property type="entry name" value="BETA-LACTAMASE-RELATED"/>
    <property type="match status" value="1"/>
</dbReference>
<dbReference type="RefSeq" id="WP_286289950.1">
    <property type="nucleotide sequence ID" value="NZ_JASXSZ010000006.1"/>
</dbReference>
<comment type="caution">
    <text evidence="2">The sequence shown here is derived from an EMBL/GenBank/DDBJ whole genome shotgun (WGS) entry which is preliminary data.</text>
</comment>
<protein>
    <submittedName>
        <fullName evidence="2">Serine hydrolase domain-containing protein</fullName>
        <ecNumber evidence="2">3.1.1.103</ecNumber>
    </submittedName>
</protein>
<keyword evidence="3" id="KW-1185">Reference proteome</keyword>
<evidence type="ECO:0000313" key="3">
    <source>
        <dbReference type="Proteomes" id="UP001235064"/>
    </source>
</evidence>
<name>A0ABT7N2S0_9MICO</name>
<organism evidence="2 3">
    <name type="scientific">Microbacterium candidum</name>
    <dbReference type="NCBI Taxonomy" id="3041922"/>
    <lineage>
        <taxon>Bacteria</taxon>
        <taxon>Bacillati</taxon>
        <taxon>Actinomycetota</taxon>
        <taxon>Actinomycetes</taxon>
        <taxon>Micrococcales</taxon>
        <taxon>Microbacteriaceae</taxon>
        <taxon>Microbacterium</taxon>
    </lineage>
</organism>
<dbReference type="EC" id="3.1.1.103" evidence="2"/>
<evidence type="ECO:0000313" key="2">
    <source>
        <dbReference type="EMBL" id="MDL9980968.1"/>
    </source>
</evidence>
<dbReference type="Pfam" id="PF00144">
    <property type="entry name" value="Beta-lactamase"/>
    <property type="match status" value="1"/>
</dbReference>
<reference evidence="2 3" key="1">
    <citation type="submission" date="2023-06" db="EMBL/GenBank/DDBJ databases">
        <title>Microbacterium sp. nov., isolated from a waste landfill.</title>
        <authorList>
            <person name="Wen W."/>
        </authorList>
    </citation>
    <scope>NUCLEOTIDE SEQUENCE [LARGE SCALE GENOMIC DNA]</scope>
    <source>
        <strain evidence="2 3">ASV49</strain>
    </source>
</reference>
<gene>
    <name evidence="2" type="ORF">QSV35_16650</name>
</gene>
<evidence type="ECO:0000259" key="1">
    <source>
        <dbReference type="Pfam" id="PF00144"/>
    </source>
</evidence>
<dbReference type="Proteomes" id="UP001235064">
    <property type="component" value="Unassembled WGS sequence"/>
</dbReference>
<keyword evidence="2" id="KW-0378">Hydrolase</keyword>
<dbReference type="SUPFAM" id="SSF56601">
    <property type="entry name" value="beta-lactamase/transpeptidase-like"/>
    <property type="match status" value="1"/>
</dbReference>
<dbReference type="Gene3D" id="3.40.710.10">
    <property type="entry name" value="DD-peptidase/beta-lactamase superfamily"/>
    <property type="match status" value="1"/>
</dbReference>